<evidence type="ECO:0000313" key="3">
    <source>
        <dbReference type="EMBL" id="MBF4161512.1"/>
    </source>
</evidence>
<comment type="caution">
    <text evidence="3">The sequence shown here is derived from an EMBL/GenBank/DDBJ whole genome shotgun (WGS) entry which is preliminary data.</text>
</comment>
<evidence type="ECO:0000256" key="2">
    <source>
        <dbReference type="SAM" id="SignalP"/>
    </source>
</evidence>
<gene>
    <name evidence="3" type="ORF">ISG29_07390</name>
</gene>
<dbReference type="RefSeq" id="WP_194502716.1">
    <property type="nucleotide sequence ID" value="NZ_JADIVZ010000002.1"/>
</dbReference>
<sequence>MRRLLAALTALALGVLLTGTPARAAEREKWDTRVFALVPPPGAPAYVHVHTNGHVYAGTYAAPSDQRSAVFEWTRDGRLLHSWRVPGQDPSGEHGVQVAGQTRAGRLIVLDTSTSRILLLSPTTGRWRTVATLPEGSVPNYVSWGPRGLFVTDYANGVIYRVARSGRVRVWLRDPALDGVAGFGTTGIRYLPGQHAFYVTQQTDSTGGTAPTNGVLLRIGVDDRGRPDGIEPVWSSAPTDLPDGFGIGRSGHVYIAMAGLTNRLVEVDPRTGETIDSFPDSSPDSSLGSSVGSSVGTPGTGDNGSTIPFDTPCSATFLGRSVLVANQSAVAEDSTHMAVLDVHVAERGRAPYLPSSAGFSARR</sequence>
<evidence type="ECO:0000256" key="1">
    <source>
        <dbReference type="SAM" id="MobiDB-lite"/>
    </source>
</evidence>
<feature type="signal peptide" evidence="2">
    <location>
        <begin position="1"/>
        <end position="24"/>
    </location>
</feature>
<protein>
    <submittedName>
        <fullName evidence="3">Uncharacterized protein</fullName>
    </submittedName>
</protein>
<dbReference type="InterPro" id="IPR011042">
    <property type="entry name" value="6-blade_b-propeller_TolB-like"/>
</dbReference>
<dbReference type="Proteomes" id="UP000656804">
    <property type="component" value="Unassembled WGS sequence"/>
</dbReference>
<dbReference type="Gene3D" id="2.120.10.30">
    <property type="entry name" value="TolB, C-terminal domain"/>
    <property type="match status" value="1"/>
</dbReference>
<dbReference type="SUPFAM" id="SSF63829">
    <property type="entry name" value="Calcium-dependent phosphotriesterase"/>
    <property type="match status" value="1"/>
</dbReference>
<keyword evidence="4" id="KW-1185">Reference proteome</keyword>
<dbReference type="EMBL" id="JADIVZ010000002">
    <property type="protein sequence ID" value="MBF4161512.1"/>
    <property type="molecule type" value="Genomic_DNA"/>
</dbReference>
<dbReference type="AlphaFoldDB" id="A0A930Y6Z4"/>
<feature type="region of interest" description="Disordered" evidence="1">
    <location>
        <begin position="271"/>
        <end position="307"/>
    </location>
</feature>
<organism evidence="3 4">
    <name type="scientific">Nocardioides acrostichi</name>
    <dbReference type="NCBI Taxonomy" id="2784339"/>
    <lineage>
        <taxon>Bacteria</taxon>
        <taxon>Bacillati</taxon>
        <taxon>Actinomycetota</taxon>
        <taxon>Actinomycetes</taxon>
        <taxon>Propionibacteriales</taxon>
        <taxon>Nocardioidaceae</taxon>
        <taxon>Nocardioides</taxon>
    </lineage>
</organism>
<proteinExistence type="predicted"/>
<reference evidence="3" key="1">
    <citation type="submission" date="2020-11" db="EMBL/GenBank/DDBJ databases">
        <title>Nocardioides sp. CBS4Y-1, whole genome shotgun sequence.</title>
        <authorList>
            <person name="Tuo L."/>
        </authorList>
    </citation>
    <scope>NUCLEOTIDE SEQUENCE</scope>
    <source>
        <strain evidence="3">CBS4Y-1</strain>
    </source>
</reference>
<accession>A0A930Y6Z4</accession>
<keyword evidence="2" id="KW-0732">Signal</keyword>
<name>A0A930Y6Z4_9ACTN</name>
<evidence type="ECO:0000313" key="4">
    <source>
        <dbReference type="Proteomes" id="UP000656804"/>
    </source>
</evidence>
<feature type="compositionally biased region" description="Low complexity" evidence="1">
    <location>
        <begin position="276"/>
        <end position="297"/>
    </location>
</feature>
<feature type="chain" id="PRO_5037405125" evidence="2">
    <location>
        <begin position="25"/>
        <end position="363"/>
    </location>
</feature>